<proteinExistence type="inferred from homology"/>
<dbReference type="InterPro" id="IPR051601">
    <property type="entry name" value="Serine_prot/Carboxylest_S33"/>
</dbReference>
<comment type="caution">
    <text evidence="7">The sequence shown here is derived from an EMBL/GenBank/DDBJ whole genome shotgun (WGS) entry which is preliminary data.</text>
</comment>
<dbReference type="PANTHER" id="PTHR43248:SF29">
    <property type="entry name" value="TRIPEPTIDYL AMINOPEPTIDASE"/>
    <property type="match status" value="1"/>
</dbReference>
<keyword evidence="2 4" id="KW-0732">Signal</keyword>
<sequence>MRHFQLTGIGAVAALVLVTACAPTAFAASDLRAQEPAWQPCDFDASVECASIRVPLDYAHPEGEQISIAISRQRASDPAHRRGVLLANPGGPGGSGLTDTNAAGEVVSWPKQRFADTPLSEHYDLIGFDPRGVGRSTPVSCEDTEVSKPIVSRPTEADFDTYARWAKAAEEGCQRASGDVRPFINTRNTARDMDVIRDVLGEEKINYVGYSYGTYLGAVYGAMFPAHLDRSVLDSSLPPNLSWRQVDMASSLANRQNVEAWAEWVGQRDSRFGLGSSKAEVLAAVEATSRALSRTPDEHGFSPQTRFDQAVGHQSTLRSDWPGLAELVRRVGDTGEFTPPEPGTSTVSGYEAVNRTIHCETDWPSDLDVYRRDVELFSEQYPYGWGAATAMPGPCTFRSFTPPEAPTRVERDGYPVGVVVQAEADVQTPYAGGAAMAERLGDRLITVVDDGNHGQYARRGNACVDDAVTGYLVDGVLPPPDLTCAGQPRPDIAPDGQ</sequence>
<organism evidence="7 8">
    <name type="scientific">Saccharopolyspora hirsuta</name>
    <dbReference type="NCBI Taxonomy" id="1837"/>
    <lineage>
        <taxon>Bacteria</taxon>
        <taxon>Bacillati</taxon>
        <taxon>Actinomycetota</taxon>
        <taxon>Actinomycetes</taxon>
        <taxon>Pseudonocardiales</taxon>
        <taxon>Pseudonocardiaceae</taxon>
        <taxon>Saccharopolyspora</taxon>
    </lineage>
</organism>
<feature type="signal peptide" evidence="4">
    <location>
        <begin position="1"/>
        <end position="27"/>
    </location>
</feature>
<feature type="domain" description="AB hydrolase-1" evidence="5">
    <location>
        <begin position="84"/>
        <end position="285"/>
    </location>
</feature>
<dbReference type="OrthoDB" id="3930934at2"/>
<dbReference type="InterPro" id="IPR013595">
    <property type="entry name" value="Pept_S33_TAP-like_C"/>
</dbReference>
<evidence type="ECO:0000256" key="1">
    <source>
        <dbReference type="ARBA" id="ARBA00010088"/>
    </source>
</evidence>
<keyword evidence="8" id="KW-1185">Reference proteome</keyword>
<dbReference type="AlphaFoldDB" id="A0A5M7C1R8"/>
<dbReference type="PANTHER" id="PTHR43248">
    <property type="entry name" value="2-SUCCINYL-6-HYDROXY-2,4-CYCLOHEXADIENE-1-CARBOXYLATE SYNTHASE"/>
    <property type="match status" value="1"/>
</dbReference>
<keyword evidence="3 7" id="KW-0378">Hydrolase</keyword>
<evidence type="ECO:0000256" key="4">
    <source>
        <dbReference type="SAM" id="SignalP"/>
    </source>
</evidence>
<dbReference type="SUPFAM" id="SSF53474">
    <property type="entry name" value="alpha/beta-Hydrolases"/>
    <property type="match status" value="1"/>
</dbReference>
<dbReference type="RefSeq" id="WP_150065659.1">
    <property type="nucleotide sequence ID" value="NZ_JBEPDJ010000003.1"/>
</dbReference>
<dbReference type="InterPro" id="IPR029058">
    <property type="entry name" value="AB_hydrolase_fold"/>
</dbReference>
<dbReference type="GO" id="GO:0016787">
    <property type="term" value="F:hydrolase activity"/>
    <property type="evidence" value="ECO:0007669"/>
    <property type="project" value="UniProtKB-KW"/>
</dbReference>
<protein>
    <submittedName>
        <fullName evidence="7">Alpha/beta hydrolase</fullName>
    </submittedName>
</protein>
<feature type="domain" description="Peptidase S33 tripeptidyl aminopeptidase-like C-terminal" evidence="6">
    <location>
        <begin position="390"/>
        <end position="484"/>
    </location>
</feature>
<dbReference type="Proteomes" id="UP000323946">
    <property type="component" value="Unassembled WGS sequence"/>
</dbReference>
<dbReference type="Pfam" id="PF08386">
    <property type="entry name" value="Abhydrolase_4"/>
    <property type="match status" value="1"/>
</dbReference>
<feature type="chain" id="PRO_5024276444" evidence="4">
    <location>
        <begin position="28"/>
        <end position="497"/>
    </location>
</feature>
<dbReference type="InterPro" id="IPR000073">
    <property type="entry name" value="AB_hydrolase_1"/>
</dbReference>
<gene>
    <name evidence="7" type="ORF">F1721_06520</name>
</gene>
<dbReference type="PROSITE" id="PS51257">
    <property type="entry name" value="PROKAR_LIPOPROTEIN"/>
    <property type="match status" value="1"/>
</dbReference>
<dbReference type="SMR" id="A0A5M7C1R8"/>
<dbReference type="EMBL" id="VWPH01000003">
    <property type="protein sequence ID" value="KAA5835999.1"/>
    <property type="molecule type" value="Genomic_DNA"/>
</dbReference>
<comment type="similarity">
    <text evidence="1">Belongs to the peptidase S33 family.</text>
</comment>
<name>A0A5M7C1R8_SACHI</name>
<evidence type="ECO:0000259" key="5">
    <source>
        <dbReference type="Pfam" id="PF00561"/>
    </source>
</evidence>
<evidence type="ECO:0000256" key="3">
    <source>
        <dbReference type="ARBA" id="ARBA00022801"/>
    </source>
</evidence>
<evidence type="ECO:0000259" key="6">
    <source>
        <dbReference type="Pfam" id="PF08386"/>
    </source>
</evidence>
<dbReference type="Gene3D" id="3.40.50.1820">
    <property type="entry name" value="alpha/beta hydrolase"/>
    <property type="match status" value="1"/>
</dbReference>
<evidence type="ECO:0000313" key="7">
    <source>
        <dbReference type="EMBL" id="KAA5835999.1"/>
    </source>
</evidence>
<reference evidence="7 8" key="1">
    <citation type="submission" date="2019-09" db="EMBL/GenBank/DDBJ databases">
        <title>Draft genome sequence of the thermophilic Saccharopolyspora hirsuta VKM Ac-666T.</title>
        <authorList>
            <person name="Lobastova T.G."/>
            <person name="Fokina V."/>
            <person name="Bragin E.Y."/>
            <person name="Shtratnikova V.Y."/>
            <person name="Starodumova I.P."/>
            <person name="Tarlachkov S.V."/>
            <person name="Donova M.V."/>
        </authorList>
    </citation>
    <scope>NUCLEOTIDE SEQUENCE [LARGE SCALE GENOMIC DNA]</scope>
    <source>
        <strain evidence="7 8">VKM Ac-666</strain>
    </source>
</reference>
<dbReference type="Pfam" id="PF00561">
    <property type="entry name" value="Abhydrolase_1"/>
    <property type="match status" value="1"/>
</dbReference>
<evidence type="ECO:0000313" key="8">
    <source>
        <dbReference type="Proteomes" id="UP000323946"/>
    </source>
</evidence>
<accession>A0A5M7C1R8</accession>
<evidence type="ECO:0000256" key="2">
    <source>
        <dbReference type="ARBA" id="ARBA00022729"/>
    </source>
</evidence>